<dbReference type="RefSeq" id="WP_077855942.1">
    <property type="nucleotide sequence ID" value="NZ_JABTDW010000001.1"/>
</dbReference>
<gene>
    <name evidence="2" type="ORF">BCD95_004746</name>
</gene>
<dbReference type="AlphaFoldDB" id="A0AAE5LRW5"/>
<dbReference type="PANTHER" id="PTHR13696:SF52">
    <property type="entry name" value="PARA FAMILY PROTEIN CT_582"/>
    <property type="match status" value="1"/>
</dbReference>
<evidence type="ECO:0000313" key="3">
    <source>
        <dbReference type="Proteomes" id="UP000822184"/>
    </source>
</evidence>
<protein>
    <submittedName>
        <fullName evidence="2">Chromosome partitioning protein</fullName>
    </submittedName>
</protein>
<feature type="domain" description="AAA" evidence="1">
    <location>
        <begin position="6"/>
        <end position="177"/>
    </location>
</feature>
<dbReference type="EMBL" id="JABTDW010000001">
    <property type="protein sequence ID" value="NSB16487.1"/>
    <property type="molecule type" value="Genomic_DNA"/>
</dbReference>
<dbReference type="InterPro" id="IPR027417">
    <property type="entry name" value="P-loop_NTPase"/>
</dbReference>
<reference evidence="2" key="1">
    <citation type="submission" date="2020-06" db="EMBL/GenBank/DDBJ databases">
        <title>Genomic insights into acetone-butanol-ethanol (ABE) fermentation by sequencing solventogenic clostridia strains.</title>
        <authorList>
            <person name="Brown S."/>
        </authorList>
    </citation>
    <scope>NUCLEOTIDE SEQUENCE</scope>
    <source>
        <strain evidence="2">DJ123</strain>
    </source>
</reference>
<dbReference type="PANTHER" id="PTHR13696">
    <property type="entry name" value="P-LOOP CONTAINING NUCLEOSIDE TRIPHOSPHATE HYDROLASE"/>
    <property type="match status" value="1"/>
</dbReference>
<proteinExistence type="predicted"/>
<comment type="caution">
    <text evidence="2">The sequence shown here is derived from an EMBL/GenBank/DDBJ whole genome shotgun (WGS) entry which is preliminary data.</text>
</comment>
<dbReference type="Proteomes" id="UP000822184">
    <property type="component" value="Unassembled WGS sequence"/>
</dbReference>
<accession>A0AAE5LRW5</accession>
<name>A0AAE5LRW5_CLOBE</name>
<dbReference type="InterPro" id="IPR050678">
    <property type="entry name" value="DNA_Partitioning_ATPase"/>
</dbReference>
<evidence type="ECO:0000313" key="2">
    <source>
        <dbReference type="EMBL" id="NSB16487.1"/>
    </source>
</evidence>
<organism evidence="2 3">
    <name type="scientific">Clostridium beijerinckii</name>
    <name type="common">Clostridium MP</name>
    <dbReference type="NCBI Taxonomy" id="1520"/>
    <lineage>
        <taxon>Bacteria</taxon>
        <taxon>Bacillati</taxon>
        <taxon>Bacillota</taxon>
        <taxon>Clostridia</taxon>
        <taxon>Eubacteriales</taxon>
        <taxon>Clostridiaceae</taxon>
        <taxon>Clostridium</taxon>
    </lineage>
</organism>
<dbReference type="Gene3D" id="3.40.50.300">
    <property type="entry name" value="P-loop containing nucleotide triphosphate hydrolases"/>
    <property type="match status" value="1"/>
</dbReference>
<sequence length="253" mass="28586">MSMIVSSIINLKGGVGKTISSINIAHILAVIHNKRVLLVDNDSQSNTTRFFNFYDSEELSISDIMNEDVDIEDVIVSTRYNNLDLIPANMSLLKANEALTRKNNDYKGKILKKALEKVKDKYDYCIIDNQPGINIGVINALIASNNVLIPIKIDKFAFDGMEELIIQIENAKKINSGLSLKGCFVTQFSRNNVNYQGEEFLNRNTNYPMFKAHIRKSVKVDESSFANKPILEHSKRCAAAKDYLELVEEYLKV</sequence>
<dbReference type="InterPro" id="IPR025669">
    <property type="entry name" value="AAA_dom"/>
</dbReference>
<dbReference type="CDD" id="cd02042">
    <property type="entry name" value="ParAB_family"/>
    <property type="match status" value="1"/>
</dbReference>
<evidence type="ECO:0000259" key="1">
    <source>
        <dbReference type="Pfam" id="PF13614"/>
    </source>
</evidence>
<dbReference type="Pfam" id="PF13614">
    <property type="entry name" value="AAA_31"/>
    <property type="match status" value="1"/>
</dbReference>
<dbReference type="SUPFAM" id="SSF52540">
    <property type="entry name" value="P-loop containing nucleoside triphosphate hydrolases"/>
    <property type="match status" value="1"/>
</dbReference>